<dbReference type="RefSeq" id="WP_193392948.1">
    <property type="nucleotide sequence ID" value="NZ_CP011853.1"/>
</dbReference>
<dbReference type="EMBL" id="CP011853">
    <property type="protein sequence ID" value="ALG86675.1"/>
    <property type="molecule type" value="Genomic_DNA"/>
</dbReference>
<feature type="transmembrane region" description="Helical" evidence="1">
    <location>
        <begin position="12"/>
        <end position="33"/>
    </location>
</feature>
<evidence type="ECO:0000313" key="3">
    <source>
        <dbReference type="Proteomes" id="UP000063789"/>
    </source>
</evidence>
<reference evidence="2 3" key="2">
    <citation type="journal article" date="2017" name="Int. J. Syst. Evol. Microbiol.">
        <title>Gordonia phthalatica sp. nov., a di-n-butyl phthalate-degrading bacterium isolated from activated sludge.</title>
        <authorList>
            <person name="Jin D."/>
            <person name="Kong X."/>
            <person name="Jia M."/>
            <person name="Yu X."/>
            <person name="Wang X."/>
            <person name="Zhuang X."/>
            <person name="Deng Y."/>
            <person name="Bai Z."/>
        </authorList>
    </citation>
    <scope>NUCLEOTIDE SEQUENCE [LARGE SCALE GENOMIC DNA]</scope>
    <source>
        <strain evidence="2 3">QH-11</strain>
    </source>
</reference>
<dbReference type="Pfam" id="PF04228">
    <property type="entry name" value="Zn_peptidase"/>
    <property type="match status" value="1"/>
</dbReference>
<keyword evidence="1" id="KW-1133">Transmembrane helix</keyword>
<dbReference type="SUPFAM" id="SSF55486">
    <property type="entry name" value="Metalloproteases ('zincins'), catalytic domain"/>
    <property type="match status" value="1"/>
</dbReference>
<keyword evidence="2" id="KW-0482">Metalloprotease</keyword>
<accession>A0A0N9N6X7</accession>
<protein>
    <submittedName>
        <fullName evidence="2">Metalloprotease-like protein</fullName>
    </submittedName>
</protein>
<dbReference type="KEGG" id="goq:ACH46_06790"/>
<organism evidence="2 3">
    <name type="scientific">Gordonia phthalatica</name>
    <dbReference type="NCBI Taxonomy" id="1136941"/>
    <lineage>
        <taxon>Bacteria</taxon>
        <taxon>Bacillati</taxon>
        <taxon>Actinomycetota</taxon>
        <taxon>Actinomycetes</taxon>
        <taxon>Mycobacteriales</taxon>
        <taxon>Gordoniaceae</taxon>
        <taxon>Gordonia</taxon>
    </lineage>
</organism>
<dbReference type="InterPro" id="IPR007343">
    <property type="entry name" value="Uncharacterised_pept_Zn_put"/>
</dbReference>
<dbReference type="GO" id="GO:0008237">
    <property type="term" value="F:metallopeptidase activity"/>
    <property type="evidence" value="ECO:0007669"/>
    <property type="project" value="UniProtKB-KW"/>
</dbReference>
<keyword evidence="3" id="KW-1185">Reference proteome</keyword>
<reference evidence="3" key="1">
    <citation type="submission" date="2015-06" db="EMBL/GenBank/DDBJ databases">
        <title>Complete genome sequence and metabolic analysis of phthalate degradation pathway in Gordonia sp. QH-11.</title>
        <authorList>
            <person name="Jin D."/>
            <person name="Kong X."/>
            <person name="Bai Z."/>
        </authorList>
    </citation>
    <scope>NUCLEOTIDE SEQUENCE [LARGE SCALE GENOMIC DNA]</scope>
    <source>
        <strain evidence="3">QH-11</strain>
    </source>
</reference>
<name>A0A0N9N6X7_9ACTN</name>
<dbReference type="STRING" id="1136941.ACH46_06790"/>
<keyword evidence="2" id="KW-0645">Protease</keyword>
<keyword evidence="1" id="KW-0472">Membrane</keyword>
<keyword evidence="2" id="KW-0378">Hydrolase</keyword>
<dbReference type="Proteomes" id="UP000063789">
    <property type="component" value="Chromosome"/>
</dbReference>
<proteinExistence type="predicted"/>
<gene>
    <name evidence="2" type="ORF">ACH46_06790</name>
</gene>
<sequence>MQSRGRATARHAVSLLSMVVVGVLVLVGCGVDGTPQRAMPKKPLHCSVTECPELPVFSSKRLAASGVDSGNAATAVPKFLTEVFDDLDRVWQDWFAQLNIEEAASGRVLISSGDSFVSDCLRKELPNGIPSDFPNAFFCPRDNQQDGSGVSRQGSIILPVDTFADIWNGKLMGSQGFLLGDFSAATIVAHEYGHNVVYRLAMAYGLDEGPAGDNSELIADCFAGNWAATVFERKDLSFKEMLQAAALMVSIGDARSGQGHGTSIQRAMALWKGFSDNLKRQGQPGDCLKTYWPQVLQG</sequence>
<dbReference type="PATRIC" id="fig|1136941.3.peg.1393"/>
<dbReference type="GO" id="GO:0006508">
    <property type="term" value="P:proteolysis"/>
    <property type="evidence" value="ECO:0007669"/>
    <property type="project" value="UniProtKB-KW"/>
</dbReference>
<keyword evidence="1" id="KW-0812">Transmembrane</keyword>
<evidence type="ECO:0000256" key="1">
    <source>
        <dbReference type="SAM" id="Phobius"/>
    </source>
</evidence>
<dbReference type="AlphaFoldDB" id="A0A0N9N6X7"/>
<dbReference type="PROSITE" id="PS51257">
    <property type="entry name" value="PROKAR_LIPOPROTEIN"/>
    <property type="match status" value="1"/>
</dbReference>
<evidence type="ECO:0000313" key="2">
    <source>
        <dbReference type="EMBL" id="ALG86675.1"/>
    </source>
</evidence>